<dbReference type="EMBL" id="BAABAA010000016">
    <property type="protein sequence ID" value="GAA3592367.1"/>
    <property type="molecule type" value="Genomic_DNA"/>
</dbReference>
<keyword evidence="3" id="KW-0813">Transport</keyword>
<protein>
    <recommendedName>
        <fullName evidence="9">ABC transmembrane type-2 domain-containing protein</fullName>
    </recommendedName>
</protein>
<keyword evidence="6 8" id="KW-1133">Transmembrane helix</keyword>
<dbReference type="InterPro" id="IPR051449">
    <property type="entry name" value="ABC-2_transporter_component"/>
</dbReference>
<keyword evidence="7 8" id="KW-0472">Membrane</keyword>
<keyword evidence="5 8" id="KW-0812">Transmembrane</keyword>
<evidence type="ECO:0000256" key="3">
    <source>
        <dbReference type="ARBA" id="ARBA00022448"/>
    </source>
</evidence>
<comment type="subcellular location">
    <subcellularLocation>
        <location evidence="1">Cell membrane</location>
        <topology evidence="1">Multi-pass membrane protein</topology>
    </subcellularLocation>
</comment>
<dbReference type="Pfam" id="PF12698">
    <property type="entry name" value="ABC2_membrane_3"/>
    <property type="match status" value="1"/>
</dbReference>
<dbReference type="Proteomes" id="UP001501222">
    <property type="component" value="Unassembled WGS sequence"/>
</dbReference>
<dbReference type="PANTHER" id="PTHR30294:SF38">
    <property type="entry name" value="TRANSPORT PERMEASE PROTEIN"/>
    <property type="match status" value="1"/>
</dbReference>
<evidence type="ECO:0000256" key="6">
    <source>
        <dbReference type="ARBA" id="ARBA00022989"/>
    </source>
</evidence>
<dbReference type="Gene3D" id="3.40.1710.10">
    <property type="entry name" value="abc type-2 transporter like domain"/>
    <property type="match status" value="1"/>
</dbReference>
<dbReference type="PROSITE" id="PS51012">
    <property type="entry name" value="ABC_TM2"/>
    <property type="match status" value="1"/>
</dbReference>
<proteinExistence type="inferred from homology"/>
<evidence type="ECO:0000313" key="11">
    <source>
        <dbReference type="Proteomes" id="UP001501222"/>
    </source>
</evidence>
<feature type="transmembrane region" description="Helical" evidence="8">
    <location>
        <begin position="21"/>
        <end position="43"/>
    </location>
</feature>
<evidence type="ECO:0000256" key="2">
    <source>
        <dbReference type="ARBA" id="ARBA00007783"/>
    </source>
</evidence>
<feature type="transmembrane region" description="Helical" evidence="8">
    <location>
        <begin position="273"/>
        <end position="295"/>
    </location>
</feature>
<dbReference type="RefSeq" id="WP_344848754.1">
    <property type="nucleotide sequence ID" value="NZ_BAABAA010000016.1"/>
</dbReference>
<comment type="similarity">
    <text evidence="2">Belongs to the ABC-2 integral membrane protein family.</text>
</comment>
<sequence>MRAALTIAAKDLRRRLRDRSALVLGFVAPLMVATLMSFAFAGVESFHADLVVVDHDRGVLAQAFRQLLTGPQLAGFATVRTADTDAAAREQVDQGQAGAAFIVPAGFSSAATGEEPVDVKVLGNPDELVQAQVARSIAEAFVAQLNADRLSIHTALAAGVPAQRIDELAKAAADLRLPESVVAAPTGYRQLRTVSYYAPAMGIFFLFFTIGFAARDYFTEQREGTLERITAAPIRRGAVLLGKSLSTFVYGVFSLGVLAVVSTLLLDAQWGPALPAAAVIVAMAVALVALTALVVAVARSERQAEGLASILTFGLVLLGGNFVLVSQAPPLLRKLALATPNGWALRGLTDLATGAGARAAVVPVAVTLAMSAVVAVLAAAVSWRRTIR</sequence>
<feature type="transmembrane region" description="Helical" evidence="8">
    <location>
        <begin position="239"/>
        <end position="261"/>
    </location>
</feature>
<comment type="caution">
    <text evidence="10">The sequence shown here is derived from an EMBL/GenBank/DDBJ whole genome shotgun (WGS) entry which is preliminary data.</text>
</comment>
<feature type="domain" description="ABC transmembrane type-2" evidence="9">
    <location>
        <begin position="158"/>
        <end position="386"/>
    </location>
</feature>
<evidence type="ECO:0000256" key="8">
    <source>
        <dbReference type="SAM" id="Phobius"/>
    </source>
</evidence>
<dbReference type="InterPro" id="IPR013525">
    <property type="entry name" value="ABC2_TM"/>
</dbReference>
<keyword evidence="4" id="KW-1003">Cell membrane</keyword>
<name>A0ABP6YVM5_9ACTN</name>
<gene>
    <name evidence="10" type="ORF">GCM10022235_74530</name>
</gene>
<feature type="transmembrane region" description="Helical" evidence="8">
    <location>
        <begin position="307"/>
        <end position="325"/>
    </location>
</feature>
<accession>A0ABP6YVM5</accession>
<organism evidence="10 11">
    <name type="scientific">Kribbella ginsengisoli</name>
    <dbReference type="NCBI Taxonomy" id="363865"/>
    <lineage>
        <taxon>Bacteria</taxon>
        <taxon>Bacillati</taxon>
        <taxon>Actinomycetota</taxon>
        <taxon>Actinomycetes</taxon>
        <taxon>Propionibacteriales</taxon>
        <taxon>Kribbellaceae</taxon>
        <taxon>Kribbella</taxon>
    </lineage>
</organism>
<keyword evidence="11" id="KW-1185">Reference proteome</keyword>
<reference evidence="11" key="1">
    <citation type="journal article" date="2019" name="Int. J. Syst. Evol. Microbiol.">
        <title>The Global Catalogue of Microorganisms (GCM) 10K type strain sequencing project: providing services to taxonomists for standard genome sequencing and annotation.</title>
        <authorList>
            <consortium name="The Broad Institute Genomics Platform"/>
            <consortium name="The Broad Institute Genome Sequencing Center for Infectious Disease"/>
            <person name="Wu L."/>
            <person name="Ma J."/>
        </authorList>
    </citation>
    <scope>NUCLEOTIDE SEQUENCE [LARGE SCALE GENOMIC DNA]</scope>
    <source>
        <strain evidence="11">JCM 16928</strain>
    </source>
</reference>
<evidence type="ECO:0000256" key="4">
    <source>
        <dbReference type="ARBA" id="ARBA00022475"/>
    </source>
</evidence>
<feature type="transmembrane region" description="Helical" evidence="8">
    <location>
        <begin position="360"/>
        <end position="383"/>
    </location>
</feature>
<evidence type="ECO:0000256" key="5">
    <source>
        <dbReference type="ARBA" id="ARBA00022692"/>
    </source>
</evidence>
<evidence type="ECO:0000256" key="1">
    <source>
        <dbReference type="ARBA" id="ARBA00004651"/>
    </source>
</evidence>
<evidence type="ECO:0000256" key="7">
    <source>
        <dbReference type="ARBA" id="ARBA00023136"/>
    </source>
</evidence>
<dbReference type="PANTHER" id="PTHR30294">
    <property type="entry name" value="MEMBRANE COMPONENT OF ABC TRANSPORTER YHHJ-RELATED"/>
    <property type="match status" value="1"/>
</dbReference>
<evidence type="ECO:0000313" key="10">
    <source>
        <dbReference type="EMBL" id="GAA3592367.1"/>
    </source>
</evidence>
<feature type="transmembrane region" description="Helical" evidence="8">
    <location>
        <begin position="196"/>
        <end position="218"/>
    </location>
</feature>
<dbReference type="InterPro" id="IPR047817">
    <property type="entry name" value="ABC2_TM_bact-type"/>
</dbReference>
<evidence type="ECO:0000259" key="9">
    <source>
        <dbReference type="PROSITE" id="PS51012"/>
    </source>
</evidence>